<organism evidence="2 3">
    <name type="scientific">Tripterygium wilfordii</name>
    <name type="common">Thunder God vine</name>
    <dbReference type="NCBI Taxonomy" id="458696"/>
    <lineage>
        <taxon>Eukaryota</taxon>
        <taxon>Viridiplantae</taxon>
        <taxon>Streptophyta</taxon>
        <taxon>Embryophyta</taxon>
        <taxon>Tracheophyta</taxon>
        <taxon>Spermatophyta</taxon>
        <taxon>Magnoliopsida</taxon>
        <taxon>eudicotyledons</taxon>
        <taxon>Gunneridae</taxon>
        <taxon>Pentapetalae</taxon>
        <taxon>rosids</taxon>
        <taxon>fabids</taxon>
        <taxon>Celastrales</taxon>
        <taxon>Celastraceae</taxon>
        <taxon>Tripterygium</taxon>
    </lineage>
</organism>
<keyword evidence="2" id="KW-0378">Hydrolase</keyword>
<dbReference type="PANTHER" id="PTHR11177:SF368">
    <property type="entry name" value="GH18 DOMAIN-CONTAINING PROTEIN"/>
    <property type="match status" value="1"/>
</dbReference>
<evidence type="ECO:0000313" key="3">
    <source>
        <dbReference type="Proteomes" id="UP000593562"/>
    </source>
</evidence>
<dbReference type="SUPFAM" id="SSF51445">
    <property type="entry name" value="(Trans)glycosidases"/>
    <property type="match status" value="1"/>
</dbReference>
<dbReference type="Pfam" id="PF00704">
    <property type="entry name" value="Glyco_hydro_18"/>
    <property type="match status" value="1"/>
</dbReference>
<evidence type="ECO:0000259" key="1">
    <source>
        <dbReference type="PROSITE" id="PS51910"/>
    </source>
</evidence>
<dbReference type="GO" id="GO:0005975">
    <property type="term" value="P:carbohydrate metabolic process"/>
    <property type="evidence" value="ECO:0007669"/>
    <property type="project" value="InterPro"/>
</dbReference>
<dbReference type="PANTHER" id="PTHR11177">
    <property type="entry name" value="CHITINASE"/>
    <property type="match status" value="1"/>
</dbReference>
<dbReference type="GO" id="GO:0005576">
    <property type="term" value="C:extracellular region"/>
    <property type="evidence" value="ECO:0007669"/>
    <property type="project" value="TreeGrafter"/>
</dbReference>
<dbReference type="InterPro" id="IPR001223">
    <property type="entry name" value="Glyco_hydro18_cat"/>
</dbReference>
<gene>
    <name evidence="2" type="ORF">HS088_TW09G00099</name>
</gene>
<dbReference type="GO" id="GO:0004568">
    <property type="term" value="F:chitinase activity"/>
    <property type="evidence" value="ECO:0007669"/>
    <property type="project" value="TreeGrafter"/>
</dbReference>
<proteinExistence type="predicted"/>
<keyword evidence="3" id="KW-1185">Reference proteome</keyword>
<name>A0A7J7D6R9_TRIWF</name>
<dbReference type="InParanoid" id="A0A7J7D6R9"/>
<dbReference type="PRINTS" id="PR01217">
    <property type="entry name" value="PRICHEXTENSN"/>
</dbReference>
<dbReference type="InterPro" id="IPR050314">
    <property type="entry name" value="Glycosyl_Hydrlase_18"/>
</dbReference>
<dbReference type="InterPro" id="IPR017853">
    <property type="entry name" value="GH"/>
</dbReference>
<reference evidence="2 3" key="1">
    <citation type="journal article" date="2020" name="Nat. Commun.">
        <title>Genome of Tripterygium wilfordii and identification of cytochrome P450 involved in triptolide biosynthesis.</title>
        <authorList>
            <person name="Tu L."/>
            <person name="Su P."/>
            <person name="Zhang Z."/>
            <person name="Gao L."/>
            <person name="Wang J."/>
            <person name="Hu T."/>
            <person name="Zhou J."/>
            <person name="Zhang Y."/>
            <person name="Zhao Y."/>
            <person name="Liu Y."/>
            <person name="Song Y."/>
            <person name="Tong Y."/>
            <person name="Lu Y."/>
            <person name="Yang J."/>
            <person name="Xu C."/>
            <person name="Jia M."/>
            <person name="Peters R.J."/>
            <person name="Huang L."/>
            <person name="Gao W."/>
        </authorList>
    </citation>
    <scope>NUCLEOTIDE SEQUENCE [LARGE SCALE GENOMIC DNA]</scope>
    <source>
        <strain evidence="3">cv. XIE 37</strain>
        <tissue evidence="2">Leaf</tissue>
    </source>
</reference>
<protein>
    <submittedName>
        <fullName evidence="2">Putative Glycosyl hydrolase family protein with chitinase insertion domain</fullName>
    </submittedName>
</protein>
<dbReference type="EMBL" id="JAAARO010000009">
    <property type="protein sequence ID" value="KAF5742060.1"/>
    <property type="molecule type" value="Genomic_DNA"/>
</dbReference>
<dbReference type="GO" id="GO:0008061">
    <property type="term" value="F:chitin binding"/>
    <property type="evidence" value="ECO:0007669"/>
    <property type="project" value="TreeGrafter"/>
</dbReference>
<dbReference type="Gene3D" id="3.20.20.80">
    <property type="entry name" value="Glycosidases"/>
    <property type="match status" value="1"/>
</dbReference>
<evidence type="ECO:0000313" key="2">
    <source>
        <dbReference type="EMBL" id="KAF5742060.1"/>
    </source>
</evidence>
<dbReference type="Proteomes" id="UP000593562">
    <property type="component" value="Unassembled WGS sequence"/>
</dbReference>
<sequence length="318" mass="34039">MPLASLFISIRPDGNKQTKIPHHITKMAHRTMAPLCWAIIFIASTLTSKTTSTVTSETITATCNCNNTANPPPPPPPPPPVPLTLPPAPSMCPPPPLPFPFPSTPPPPSEIISPPPPPLVVPGPPPPPPFLFPSPPPPPSEIIPPPPPPAVVPGPLPPPPFLIPSPPPPPSVIISPPPPPSVVPEPTSRGIKGGYWLSWLADKFPPSKIPTYFTHIFYSFLVIDPTSNQLLITLTDDQLMKDFTDTIHAQKQPAKAFISIGGANSNPDTFSNMASNTASPVYFAPSFFFDHQGTTYPVAALNTFADFLQPYGIREAKR</sequence>
<feature type="domain" description="GH18" evidence="1">
    <location>
        <begin position="190"/>
        <end position="318"/>
    </location>
</feature>
<comment type="caution">
    <text evidence="2">The sequence shown here is derived from an EMBL/GenBank/DDBJ whole genome shotgun (WGS) entry which is preliminary data.</text>
</comment>
<dbReference type="AlphaFoldDB" id="A0A7J7D6R9"/>
<dbReference type="PROSITE" id="PS51910">
    <property type="entry name" value="GH18_2"/>
    <property type="match status" value="1"/>
</dbReference>
<dbReference type="GO" id="GO:0006032">
    <property type="term" value="P:chitin catabolic process"/>
    <property type="evidence" value="ECO:0007669"/>
    <property type="project" value="TreeGrafter"/>
</dbReference>
<accession>A0A7J7D6R9</accession>